<dbReference type="InterPro" id="IPR000891">
    <property type="entry name" value="PYR_CT"/>
</dbReference>
<dbReference type="NCBIfam" id="TIGR03217">
    <property type="entry name" value="4OH_2_O_val_ald"/>
    <property type="match status" value="1"/>
</dbReference>
<comment type="caution">
    <text evidence="10">The sequence shown here is derived from an EMBL/GenBank/DDBJ whole genome shotgun (WGS) entry which is preliminary data.</text>
</comment>
<dbReference type="HAMAP" id="MF_01656">
    <property type="entry name" value="HOA"/>
    <property type="match status" value="1"/>
</dbReference>
<dbReference type="Pfam" id="PF07836">
    <property type="entry name" value="DmpG_comm"/>
    <property type="match status" value="1"/>
</dbReference>
<dbReference type="EMBL" id="JAPFQL010000116">
    <property type="protein sequence ID" value="MDC5699180.1"/>
    <property type="molecule type" value="Genomic_DNA"/>
</dbReference>
<feature type="binding site" evidence="7">
    <location>
        <position position="45"/>
    </location>
    <ligand>
        <name>Mn(2+)</name>
        <dbReference type="ChEBI" id="CHEBI:29035"/>
    </ligand>
</feature>
<keyword evidence="5 7" id="KW-0456">Lyase</keyword>
<evidence type="ECO:0000256" key="1">
    <source>
        <dbReference type="ARBA" id="ARBA00008944"/>
    </source>
</evidence>
<proteinExistence type="inferred from homology"/>
<keyword evidence="3 7" id="KW-0058">Aromatic hydrocarbons catabolism</keyword>
<dbReference type="GO" id="GO:0008701">
    <property type="term" value="F:4-hydroxy-2-oxovalerate aldolase activity"/>
    <property type="evidence" value="ECO:0007669"/>
    <property type="project" value="UniProtKB-EC"/>
</dbReference>
<feature type="binding site" evidence="7">
    <location>
        <position position="198"/>
    </location>
    <ligand>
        <name>substrate</name>
    </ligand>
</feature>
<dbReference type="PANTHER" id="PTHR10277:SF9">
    <property type="entry name" value="2-ISOPROPYLMALATE SYNTHASE 1, CHLOROPLASTIC-RELATED"/>
    <property type="match status" value="1"/>
</dbReference>
<dbReference type="NCBIfam" id="NF006049">
    <property type="entry name" value="PRK08195.1"/>
    <property type="match status" value="1"/>
</dbReference>
<evidence type="ECO:0000313" key="10">
    <source>
        <dbReference type="EMBL" id="MDC5699180.1"/>
    </source>
</evidence>
<feature type="binding site" evidence="7">
    <location>
        <position position="227"/>
    </location>
    <ligand>
        <name>Mn(2+)</name>
        <dbReference type="ChEBI" id="CHEBI:29035"/>
    </ligand>
</feature>
<feature type="binding site" evidence="7">
    <location>
        <position position="229"/>
    </location>
    <ligand>
        <name>Mn(2+)</name>
        <dbReference type="ChEBI" id="CHEBI:29035"/>
    </ligand>
</feature>
<protein>
    <recommendedName>
        <fullName evidence="7 8">4-hydroxy-2-oxovalerate aldolase</fullName>
        <shortName evidence="7">HOA</shortName>
        <ecNumber evidence="7 8">4.1.3.39</ecNumber>
    </recommendedName>
    <alternativeName>
        <fullName evidence="7">4-hydroxy-2-keto-pentanoic acid aldolase</fullName>
    </alternativeName>
    <alternativeName>
        <fullName evidence="7">4-hydroxy-2-oxopentanoate aldolase</fullName>
    </alternativeName>
</protein>
<accession>A0ABT5GMQ6</accession>
<dbReference type="InterPro" id="IPR035685">
    <property type="entry name" value="DRE_TIM_HOA"/>
</dbReference>
<feature type="site" description="Transition state stabilizer" evidence="7">
    <location>
        <position position="44"/>
    </location>
</feature>
<comment type="catalytic activity">
    <reaction evidence="6">
        <text>(S)-4-hydroxy-2-oxohexanoate = propanal + pyruvate</text>
        <dbReference type="Rhea" id="RHEA:36003"/>
        <dbReference type="ChEBI" id="CHEBI:15361"/>
        <dbReference type="ChEBI" id="CHEBI:17153"/>
        <dbReference type="ChEBI" id="CHEBI:73142"/>
        <dbReference type="EC" id="4.1.3.43"/>
    </reaction>
    <physiologicalReaction direction="left-to-right" evidence="6">
        <dbReference type="Rhea" id="RHEA:36004"/>
    </physiologicalReaction>
</comment>
<keyword evidence="11" id="KW-1185">Reference proteome</keyword>
<feature type="active site" description="Proton acceptor" evidence="7">
    <location>
        <position position="48"/>
    </location>
</feature>
<dbReference type="Pfam" id="PF00682">
    <property type="entry name" value="HMGL-like"/>
    <property type="match status" value="1"/>
</dbReference>
<gene>
    <name evidence="10" type="primary">dmpG</name>
    <name evidence="10" type="ORF">OO014_18170</name>
</gene>
<organism evidence="10 11">
    <name type="scientific">Intrasporangium calvum</name>
    <dbReference type="NCBI Taxonomy" id="53358"/>
    <lineage>
        <taxon>Bacteria</taxon>
        <taxon>Bacillati</taxon>
        <taxon>Actinomycetota</taxon>
        <taxon>Actinomycetes</taxon>
        <taxon>Micrococcales</taxon>
        <taxon>Intrasporangiaceae</taxon>
        <taxon>Intrasporangium</taxon>
    </lineage>
</organism>
<name>A0ABT5GMQ6_9MICO</name>
<keyword evidence="4 7" id="KW-0464">Manganese</keyword>
<evidence type="ECO:0000256" key="4">
    <source>
        <dbReference type="ARBA" id="ARBA00023211"/>
    </source>
</evidence>
<dbReference type="SUPFAM" id="SSF51569">
    <property type="entry name" value="Aldolase"/>
    <property type="match status" value="1"/>
</dbReference>
<dbReference type="CDD" id="cd07943">
    <property type="entry name" value="DRE_TIM_HOA"/>
    <property type="match status" value="1"/>
</dbReference>
<dbReference type="InterPro" id="IPR012425">
    <property type="entry name" value="DmpG_comm"/>
</dbReference>
<evidence type="ECO:0000256" key="5">
    <source>
        <dbReference type="ARBA" id="ARBA00023239"/>
    </source>
</evidence>
<dbReference type="Gene3D" id="1.10.8.60">
    <property type="match status" value="1"/>
</dbReference>
<evidence type="ECO:0000313" key="11">
    <source>
        <dbReference type="Proteomes" id="UP001150259"/>
    </source>
</evidence>
<evidence type="ECO:0000256" key="6">
    <source>
        <dbReference type="ARBA" id="ARBA00023518"/>
    </source>
</evidence>
<dbReference type="RefSeq" id="WP_272463739.1">
    <property type="nucleotide sequence ID" value="NZ_JAPFQL010000116.1"/>
</dbReference>
<dbReference type="PROSITE" id="PS50991">
    <property type="entry name" value="PYR_CT"/>
    <property type="match status" value="1"/>
</dbReference>
<feature type="binding site" evidence="7">
    <location>
        <position position="318"/>
    </location>
    <ligand>
        <name>substrate</name>
    </ligand>
</feature>
<dbReference type="Gene3D" id="3.20.20.70">
    <property type="entry name" value="Aldolase class I"/>
    <property type="match status" value="1"/>
</dbReference>
<feature type="binding site" evidence="7">
    <location>
        <position position="227"/>
    </location>
    <ligand>
        <name>substrate</name>
    </ligand>
</feature>
<comment type="similarity">
    <text evidence="1 7">Belongs to the 4-hydroxy-2-oxovalerate aldolase family.</text>
</comment>
<evidence type="ECO:0000256" key="7">
    <source>
        <dbReference type="HAMAP-Rule" id="MF_01656"/>
    </source>
</evidence>
<dbReference type="InterPro" id="IPR013785">
    <property type="entry name" value="Aldolase_TIM"/>
</dbReference>
<evidence type="ECO:0000256" key="8">
    <source>
        <dbReference type="NCBIfam" id="TIGR03217"/>
    </source>
</evidence>
<dbReference type="Proteomes" id="UP001150259">
    <property type="component" value="Unassembled WGS sequence"/>
</dbReference>
<dbReference type="PANTHER" id="PTHR10277">
    <property type="entry name" value="HOMOCITRATE SYNTHASE-RELATED"/>
    <property type="match status" value="1"/>
</dbReference>
<sequence>MGDMTIRPEDAPVVTSQVTESEVLANLSGPGGETDLRITDSTLRDGSHAMQHQFTEEQVRGVVHALDKAGVQVIEVSHGDGLGGSSFNYGFSKVDEFDLIKAAVDEATQAKIAILMLPGLGTVHHLKRAHAAGASVARIATHCTEADVSLQHFAAARDLGMETVGFLMLSHKASPEKLAEQARIMVDAGAQCVYVVDSAGALVLDTAQQRIQAVINEIGHEAQVGFHGHQNLSMGIANSVLAYQAGAKQIDGALCALGAGAGNSPTEVLAATYERLGIRTGIDLGEVLSAAEDVVRPFIPRLPWMDRASITQGYAGVYSSFLLHAERAAERYSVPAHAILQRVGEAGYVGGQEDMIIDIALELAREKEELREHLDSMGDLAAIGVR</sequence>
<reference evidence="10 11" key="1">
    <citation type="submission" date="2022-11" db="EMBL/GenBank/DDBJ databases">
        <title>Anaerobic phenanthrene biodegradation by a DNRA strain PheN6.</title>
        <authorList>
            <person name="Zhang Z."/>
        </authorList>
    </citation>
    <scope>NUCLEOTIDE SEQUENCE [LARGE SCALE GENOMIC DNA]</scope>
    <source>
        <strain evidence="10 11">PheN6</strain>
    </source>
</reference>
<feature type="binding site" evidence="7">
    <location>
        <begin position="44"/>
        <end position="45"/>
    </location>
    <ligand>
        <name>substrate</name>
    </ligand>
</feature>
<evidence type="ECO:0000259" key="9">
    <source>
        <dbReference type="PROSITE" id="PS50991"/>
    </source>
</evidence>
<feature type="domain" description="Pyruvate carboxyltransferase" evidence="9">
    <location>
        <begin position="36"/>
        <end position="288"/>
    </location>
</feature>
<comment type="catalytic activity">
    <reaction evidence="7">
        <text>(S)-4-hydroxy-2-oxopentanoate = acetaldehyde + pyruvate</text>
        <dbReference type="Rhea" id="RHEA:22624"/>
        <dbReference type="ChEBI" id="CHEBI:15343"/>
        <dbReference type="ChEBI" id="CHEBI:15361"/>
        <dbReference type="ChEBI" id="CHEBI:73143"/>
        <dbReference type="EC" id="4.1.3.39"/>
    </reaction>
</comment>
<dbReference type="EC" id="4.1.3.39" evidence="7 8"/>
<keyword evidence="2 7" id="KW-0479">Metal-binding</keyword>
<dbReference type="SUPFAM" id="SSF89000">
    <property type="entry name" value="post-HMGL domain-like"/>
    <property type="match status" value="1"/>
</dbReference>
<dbReference type="InterPro" id="IPR050073">
    <property type="entry name" value="2-IPM_HCS-like"/>
</dbReference>
<dbReference type="InterPro" id="IPR017629">
    <property type="entry name" value="4OH_2_O-val_aldolase"/>
</dbReference>
<evidence type="ECO:0000256" key="3">
    <source>
        <dbReference type="ARBA" id="ARBA00022797"/>
    </source>
</evidence>
<evidence type="ECO:0000256" key="2">
    <source>
        <dbReference type="ARBA" id="ARBA00022723"/>
    </source>
</evidence>